<dbReference type="Gene3D" id="3.30.70.330">
    <property type="match status" value="1"/>
</dbReference>
<evidence type="ECO:0000313" key="3">
    <source>
        <dbReference type="EMBL" id="CAL4921256.1"/>
    </source>
</evidence>
<dbReference type="InterPro" id="IPR000504">
    <property type="entry name" value="RRM_dom"/>
</dbReference>
<proteinExistence type="predicted"/>
<accession>A0ABC8XBJ5</accession>
<dbReference type="InterPro" id="IPR035979">
    <property type="entry name" value="RBD_domain_sf"/>
</dbReference>
<keyword evidence="4" id="KW-1185">Reference proteome</keyword>
<dbReference type="GO" id="GO:0003723">
    <property type="term" value="F:RNA binding"/>
    <property type="evidence" value="ECO:0007669"/>
    <property type="project" value="UniProtKB-UniRule"/>
</dbReference>
<reference evidence="3" key="1">
    <citation type="submission" date="2024-10" db="EMBL/GenBank/DDBJ databases">
        <authorList>
            <person name="Ryan C."/>
        </authorList>
    </citation>
    <scope>NUCLEOTIDE SEQUENCE [LARGE SCALE GENOMIC DNA]</scope>
</reference>
<keyword evidence="1" id="KW-0694">RNA-binding</keyword>
<dbReference type="SMART" id="SM00360">
    <property type="entry name" value="RRM"/>
    <property type="match status" value="1"/>
</dbReference>
<sequence>MFSLRGTFIAPESFHPPVLPAPDATFSERCPSSPAWVMLDKVAYIGDQKNGSFAQAITRTGQAVGVSLWLTDPPAPSHLCLHLSGLKVTDLWDEPTVVCLGKDIAIIRVVYNLYVRPIESAHHMGMSDCDFLVYRAHTDPPSLDVLPNPKPHMFHPSEIGFYPCGDGEEFFMAVLRSRFVHLQYDLHIFSSKTNAWTTSLVLLEPPYAGYKDDYLVHENDKVITLEGGLLGWVDLWRGILLCSVLDTNPVVRYIQFPKPMGGNMCNYLHAPARAVRDITFCDGFIRLIEMESSFVTARSANDPLSRAEMLDSGLKVGATESYTLDGWTTITWNTELASDHWTQDCTAYVTARSILSQLWYKHNSESSALEDLKMAGPLWSMHGGDVVYLIAKAKSMDKHAWAIAFNVRKSTLDGVTSFPEERHIVFSLAYQPFALSKYLSMPSCNCKVATVSSIPEREDSNNDCNTMVLVEGLDPCVTVNQLKGIVALFGELCYLKIHADEGYGLIRFVSRPCAEQAISALNGAQIGRQSVRLSWRPSNVNKQPPRWRLSERNRATYHPYAHCYGVRSCNNAAARGNYAYEDSTFPSNGYDLQQQSAIATSVAAATHCSTSGSVCPFHHQRWQPLVADNHRTHQLWSYLVLPPCLYFWKCEWRGRKF</sequence>
<dbReference type="Proteomes" id="UP001497457">
    <property type="component" value="Chromosome 14rd"/>
</dbReference>
<name>A0ABC8XBJ5_9POAL</name>
<dbReference type="SUPFAM" id="SSF54928">
    <property type="entry name" value="RNA-binding domain, RBD"/>
    <property type="match status" value="1"/>
</dbReference>
<evidence type="ECO:0000259" key="2">
    <source>
        <dbReference type="PROSITE" id="PS50102"/>
    </source>
</evidence>
<evidence type="ECO:0000313" key="4">
    <source>
        <dbReference type="Proteomes" id="UP001497457"/>
    </source>
</evidence>
<protein>
    <recommendedName>
        <fullName evidence="2">RRM domain-containing protein</fullName>
    </recommendedName>
</protein>
<dbReference type="InterPro" id="IPR011676">
    <property type="entry name" value="DUF1618"/>
</dbReference>
<feature type="domain" description="RRM" evidence="2">
    <location>
        <begin position="466"/>
        <end position="538"/>
    </location>
</feature>
<dbReference type="InterPro" id="IPR012677">
    <property type="entry name" value="Nucleotide-bd_a/b_plait_sf"/>
</dbReference>
<evidence type="ECO:0000256" key="1">
    <source>
        <dbReference type="PROSITE-ProRule" id="PRU00176"/>
    </source>
</evidence>
<dbReference type="PROSITE" id="PS50102">
    <property type="entry name" value="RRM"/>
    <property type="match status" value="1"/>
</dbReference>
<gene>
    <name evidence="3" type="ORF">URODEC1_LOCUS20919</name>
</gene>
<dbReference type="Pfam" id="PF07762">
    <property type="entry name" value="DUF1618"/>
    <property type="match status" value="1"/>
</dbReference>
<organism evidence="3 4">
    <name type="scientific">Urochloa decumbens</name>
    <dbReference type="NCBI Taxonomy" id="240449"/>
    <lineage>
        <taxon>Eukaryota</taxon>
        <taxon>Viridiplantae</taxon>
        <taxon>Streptophyta</taxon>
        <taxon>Embryophyta</taxon>
        <taxon>Tracheophyta</taxon>
        <taxon>Spermatophyta</taxon>
        <taxon>Magnoliopsida</taxon>
        <taxon>Liliopsida</taxon>
        <taxon>Poales</taxon>
        <taxon>Poaceae</taxon>
        <taxon>PACMAD clade</taxon>
        <taxon>Panicoideae</taxon>
        <taxon>Panicodae</taxon>
        <taxon>Paniceae</taxon>
        <taxon>Melinidinae</taxon>
        <taxon>Urochloa</taxon>
    </lineage>
</organism>
<dbReference type="Pfam" id="PF00076">
    <property type="entry name" value="RRM_1"/>
    <property type="match status" value="1"/>
</dbReference>
<dbReference type="EMBL" id="OZ075124">
    <property type="protein sequence ID" value="CAL4921256.1"/>
    <property type="molecule type" value="Genomic_DNA"/>
</dbReference>
<dbReference type="PANTHER" id="PTHR33074:SF102">
    <property type="entry name" value="DUF1618 DOMAIN-CONTAINING PROTEIN"/>
    <property type="match status" value="1"/>
</dbReference>
<dbReference type="PANTHER" id="PTHR33074">
    <property type="entry name" value="EXPRESSED PROTEIN-RELATED"/>
    <property type="match status" value="1"/>
</dbReference>
<dbReference type="AlphaFoldDB" id="A0ABC8XBJ5"/>